<accession>A0A8H7XYB0</accession>
<feature type="signal peptide" evidence="1">
    <location>
        <begin position="1"/>
        <end position="19"/>
    </location>
</feature>
<protein>
    <submittedName>
        <fullName evidence="2">Uncharacterized protein</fullName>
    </submittedName>
</protein>
<dbReference type="AlphaFoldDB" id="A0A8H7XYB0"/>
<keyword evidence="1" id="KW-0732">Signal</keyword>
<feature type="chain" id="PRO_5034835051" evidence="1">
    <location>
        <begin position="20"/>
        <end position="190"/>
    </location>
</feature>
<evidence type="ECO:0000256" key="1">
    <source>
        <dbReference type="SAM" id="SignalP"/>
    </source>
</evidence>
<sequence>MYFSAFILTALATAAFTSATPLVPGRMCQGRQAITSTQYIGAEKNVKLDIITCEGIADSATIESGVGALLESRQTASVCDAPCTTFCHDPAGGGPDPNDCHIIADALRFESQSISPTFEIDNGANNVVSLTFSSCTSFFLNQASTGLNYCRTDFASLTDFLSTNCQATQNAHGGLCVANDGRWFVQVQHS</sequence>
<comment type="caution">
    <text evidence="2">The sequence shown here is derived from an EMBL/GenBank/DDBJ whole genome shotgun (WGS) entry which is preliminary data.</text>
</comment>
<organism evidence="2">
    <name type="scientific">Psilocybe cubensis</name>
    <name type="common">Psychedelic mushroom</name>
    <name type="synonym">Stropharia cubensis</name>
    <dbReference type="NCBI Taxonomy" id="181762"/>
    <lineage>
        <taxon>Eukaryota</taxon>
        <taxon>Fungi</taxon>
        <taxon>Dikarya</taxon>
        <taxon>Basidiomycota</taxon>
        <taxon>Agaricomycotina</taxon>
        <taxon>Agaricomycetes</taxon>
        <taxon>Agaricomycetidae</taxon>
        <taxon>Agaricales</taxon>
        <taxon>Agaricineae</taxon>
        <taxon>Strophariaceae</taxon>
        <taxon>Psilocybe</taxon>
    </lineage>
</organism>
<dbReference type="OrthoDB" id="3226519at2759"/>
<dbReference type="EMBL" id="JAFIQS010000006">
    <property type="protein sequence ID" value="KAG5167835.1"/>
    <property type="molecule type" value="Genomic_DNA"/>
</dbReference>
<proteinExistence type="predicted"/>
<reference evidence="2" key="1">
    <citation type="submission" date="2021-02" db="EMBL/GenBank/DDBJ databases">
        <title>Psilocybe cubensis genome.</title>
        <authorList>
            <person name="Mckernan K.J."/>
            <person name="Crawford S."/>
            <person name="Trippe A."/>
            <person name="Kane L.T."/>
            <person name="Mclaughlin S."/>
        </authorList>
    </citation>
    <scope>NUCLEOTIDE SEQUENCE [LARGE SCALE GENOMIC DNA]</scope>
    <source>
        <strain evidence="2">MGC-MH-2018</strain>
    </source>
</reference>
<name>A0A8H7XYB0_PSICU</name>
<gene>
    <name evidence="2" type="ORF">JR316_006426</name>
</gene>
<evidence type="ECO:0000313" key="2">
    <source>
        <dbReference type="EMBL" id="KAG5167835.1"/>
    </source>
</evidence>